<keyword evidence="2 6" id="KW-0808">Transferase</keyword>
<organism evidence="8 9">
    <name type="scientific">Thermosipho ferrireducens</name>
    <dbReference type="NCBI Taxonomy" id="2571116"/>
    <lineage>
        <taxon>Bacteria</taxon>
        <taxon>Thermotogati</taxon>
        <taxon>Thermotogota</taxon>
        <taxon>Thermotogae</taxon>
        <taxon>Thermotogales</taxon>
        <taxon>Fervidobacteriaceae</taxon>
        <taxon>Thermosipho</taxon>
    </lineage>
</organism>
<dbReference type="SUPFAM" id="SSF53328">
    <property type="entry name" value="Formyltransferase"/>
    <property type="match status" value="1"/>
</dbReference>
<dbReference type="InterPro" id="IPR036477">
    <property type="entry name" value="Formyl_transf_N_sf"/>
</dbReference>
<evidence type="ECO:0000313" key="9">
    <source>
        <dbReference type="Proteomes" id="UP000671862"/>
    </source>
</evidence>
<dbReference type="GO" id="GO:0004644">
    <property type="term" value="F:phosphoribosylglycinamide formyltransferase activity"/>
    <property type="evidence" value="ECO:0007669"/>
    <property type="project" value="UniProtKB-EC"/>
</dbReference>
<dbReference type="Pfam" id="PF00551">
    <property type="entry name" value="Formyl_trans_N"/>
    <property type="match status" value="1"/>
</dbReference>
<dbReference type="EMBL" id="CP071446">
    <property type="protein sequence ID" value="QTA38875.1"/>
    <property type="molecule type" value="Genomic_DNA"/>
</dbReference>
<dbReference type="InterPro" id="IPR001555">
    <property type="entry name" value="GART_AS"/>
</dbReference>
<dbReference type="CDD" id="cd08645">
    <property type="entry name" value="FMT_core_GART"/>
    <property type="match status" value="1"/>
</dbReference>
<dbReference type="Gene3D" id="3.40.50.170">
    <property type="entry name" value="Formyl transferase, N-terminal domain"/>
    <property type="match status" value="1"/>
</dbReference>
<dbReference type="NCBIfam" id="TIGR00639">
    <property type="entry name" value="PurN"/>
    <property type="match status" value="1"/>
</dbReference>
<evidence type="ECO:0000256" key="5">
    <source>
        <dbReference type="ARBA" id="ARBA00047664"/>
    </source>
</evidence>
<feature type="domain" description="Formyl transferase N-terminal" evidence="7">
    <location>
        <begin position="2"/>
        <end position="174"/>
    </location>
</feature>
<evidence type="ECO:0000256" key="1">
    <source>
        <dbReference type="ARBA" id="ARBA00005054"/>
    </source>
</evidence>
<feature type="active site" description="Proton donor" evidence="6">
    <location>
        <position position="102"/>
    </location>
</feature>
<dbReference type="PROSITE" id="PS00373">
    <property type="entry name" value="GART"/>
    <property type="match status" value="1"/>
</dbReference>
<feature type="binding site" evidence="6">
    <location>
        <position position="100"/>
    </location>
    <ligand>
        <name>(6R)-10-formyltetrahydrofolate</name>
        <dbReference type="ChEBI" id="CHEBI:195366"/>
    </ligand>
</feature>
<gene>
    <name evidence="6 8" type="primary">purN</name>
    <name evidence="8" type="ORF">JYK00_01825</name>
</gene>
<evidence type="ECO:0000256" key="2">
    <source>
        <dbReference type="ARBA" id="ARBA00022679"/>
    </source>
</evidence>
<proteinExistence type="inferred from homology"/>
<dbReference type="PANTHER" id="PTHR43369:SF2">
    <property type="entry name" value="PHOSPHORIBOSYLGLYCINAMIDE FORMYLTRANSFERASE"/>
    <property type="match status" value="1"/>
</dbReference>
<comment type="caution">
    <text evidence="6">Lacks conserved residue(s) required for the propagation of feature annotation.</text>
</comment>
<keyword evidence="3 6" id="KW-0658">Purine biosynthesis</keyword>
<protein>
    <recommendedName>
        <fullName evidence="6">Phosphoribosylglycinamide formyltransferase</fullName>
        <ecNumber evidence="6">2.1.2.2</ecNumber>
    </recommendedName>
    <alternativeName>
        <fullName evidence="6">5'-phosphoribosylglycinamide transformylase</fullName>
    </alternativeName>
    <alternativeName>
        <fullName evidence="6">GAR transformylase</fullName>
        <shortName evidence="6">GART</shortName>
    </alternativeName>
</protein>
<comment type="function">
    <text evidence="6">Catalyzes the transfer of a formyl group from 10-formyltetrahydrofolate to 5-phospho-ribosyl-glycinamide (GAR), producing 5-phospho-ribosyl-N-formylglycinamide (FGAR) and tetrahydrofolate.</text>
</comment>
<keyword evidence="9" id="KW-1185">Reference proteome</keyword>
<dbReference type="Proteomes" id="UP000671862">
    <property type="component" value="Chromosome"/>
</dbReference>
<dbReference type="InterPro" id="IPR002376">
    <property type="entry name" value="Formyl_transf_N"/>
</dbReference>
<feature type="site" description="Raises pKa of active site His" evidence="6">
    <location>
        <position position="138"/>
    </location>
</feature>
<name>A0ABX7SAE0_9BACT</name>
<evidence type="ECO:0000256" key="6">
    <source>
        <dbReference type="HAMAP-Rule" id="MF_01930"/>
    </source>
</evidence>
<feature type="binding site" evidence="6">
    <location>
        <begin position="9"/>
        <end position="11"/>
    </location>
    <ligand>
        <name>N(1)-(5-phospho-beta-D-ribosyl)glycinamide</name>
        <dbReference type="ChEBI" id="CHEBI:143788"/>
    </ligand>
</feature>
<dbReference type="EC" id="2.1.2.2" evidence="6"/>
<evidence type="ECO:0000256" key="4">
    <source>
        <dbReference type="ARBA" id="ARBA00038440"/>
    </source>
</evidence>
<feature type="binding site" evidence="6">
    <location>
        <position position="58"/>
    </location>
    <ligand>
        <name>(6R)-10-formyltetrahydrofolate</name>
        <dbReference type="ChEBI" id="CHEBI:195366"/>
    </ligand>
</feature>
<dbReference type="InterPro" id="IPR004607">
    <property type="entry name" value="GART"/>
</dbReference>
<comment type="pathway">
    <text evidence="1 6">Purine metabolism; IMP biosynthesis via de novo pathway; N(2)-formyl-N(1)-(5-phospho-D-ribosyl)glycinamide from N(1)-(5-phospho-D-ribosyl)glycinamide (10-formyl THF route): step 1/1.</text>
</comment>
<reference evidence="8 9" key="1">
    <citation type="submission" date="2021-03" db="EMBL/GenBank/DDBJ databases">
        <title>Thermosipho ferrireducens sp.nov., an anaerobic thermophilic iron-reducing bacterium isolated from a deep-sea hydrothermal sulfide deposits.</title>
        <authorList>
            <person name="Zeng X."/>
            <person name="Chen Y."/>
            <person name="Shao Z."/>
        </authorList>
    </citation>
    <scope>NUCLEOTIDE SEQUENCE [LARGE SCALE GENOMIC DNA]</scope>
    <source>
        <strain evidence="8 9">JL129W03</strain>
    </source>
</reference>
<comment type="similarity">
    <text evidence="4 6">Belongs to the GART family.</text>
</comment>
<sequence length="186" mass="21435">MVILASGNGSNFEAIVKALGEKYIIKLICDSKNAYVLKRAEKLKIAYRLIDYKRYRTREEFDKAIFKELKNETPDLIVLAGYKKILPSYIVDYFRNKIINIHPSLLPAFKGLNAIKQAFEYGVKYTGVTVHYVNEELDAGEIIAQEVVKIENEDTLETLEIKIHKLEHKLFPKIIDEILQSQEGDK</sequence>
<dbReference type="PANTHER" id="PTHR43369">
    <property type="entry name" value="PHOSPHORIBOSYLGLYCINAMIDE FORMYLTRANSFERASE"/>
    <property type="match status" value="1"/>
</dbReference>
<evidence type="ECO:0000256" key="3">
    <source>
        <dbReference type="ARBA" id="ARBA00022755"/>
    </source>
</evidence>
<accession>A0ABX7SAE0</accession>
<dbReference type="HAMAP" id="MF_01930">
    <property type="entry name" value="PurN"/>
    <property type="match status" value="1"/>
</dbReference>
<evidence type="ECO:0000313" key="8">
    <source>
        <dbReference type="EMBL" id="QTA38875.1"/>
    </source>
</evidence>
<comment type="catalytic activity">
    <reaction evidence="5 6">
        <text>N(1)-(5-phospho-beta-D-ribosyl)glycinamide + (6R)-10-formyltetrahydrofolate = N(2)-formyl-N(1)-(5-phospho-beta-D-ribosyl)glycinamide + (6S)-5,6,7,8-tetrahydrofolate + H(+)</text>
        <dbReference type="Rhea" id="RHEA:15053"/>
        <dbReference type="ChEBI" id="CHEBI:15378"/>
        <dbReference type="ChEBI" id="CHEBI:57453"/>
        <dbReference type="ChEBI" id="CHEBI:143788"/>
        <dbReference type="ChEBI" id="CHEBI:147286"/>
        <dbReference type="ChEBI" id="CHEBI:195366"/>
        <dbReference type="EC" id="2.1.2.2"/>
    </reaction>
</comment>
<evidence type="ECO:0000259" key="7">
    <source>
        <dbReference type="Pfam" id="PF00551"/>
    </source>
</evidence>